<dbReference type="GO" id="GO:0007214">
    <property type="term" value="P:gamma-aminobutyric acid signaling pathway"/>
    <property type="evidence" value="ECO:0007669"/>
    <property type="project" value="TreeGrafter"/>
</dbReference>
<feature type="region of interest" description="Disordered" evidence="9">
    <location>
        <begin position="1155"/>
        <end position="1176"/>
    </location>
</feature>
<evidence type="ECO:0000256" key="1">
    <source>
        <dbReference type="ARBA" id="ARBA00004370"/>
    </source>
</evidence>
<dbReference type="InterPro" id="IPR028082">
    <property type="entry name" value="Peripla_BP_I"/>
</dbReference>
<dbReference type="InterPro" id="IPR009030">
    <property type="entry name" value="Growth_fac_rcpt_cys_sf"/>
</dbReference>
<dbReference type="Proteomes" id="UP001178507">
    <property type="component" value="Unassembled WGS sequence"/>
</dbReference>
<dbReference type="InterPro" id="IPR001828">
    <property type="entry name" value="ANF_lig-bd_rcpt"/>
</dbReference>
<keyword evidence="3 10" id="KW-1133">Transmembrane helix</keyword>
<feature type="transmembrane region" description="Helical" evidence="10">
    <location>
        <begin position="952"/>
        <end position="972"/>
    </location>
</feature>
<feature type="domain" description="Tyrosine-protein kinase ephrin type A/B receptor-like" evidence="14">
    <location>
        <begin position="576"/>
        <end position="617"/>
    </location>
</feature>
<name>A0AA36JLU6_9DINO</name>
<keyword evidence="4" id="KW-0297">G-protein coupled receptor</keyword>
<dbReference type="SUPFAM" id="SSF53822">
    <property type="entry name" value="Periplasmic binding protein-like I"/>
    <property type="match status" value="1"/>
</dbReference>
<feature type="transmembrane region" description="Helical" evidence="10">
    <location>
        <begin position="722"/>
        <end position="742"/>
    </location>
</feature>
<evidence type="ECO:0000256" key="8">
    <source>
        <dbReference type="ARBA" id="ARBA00023224"/>
    </source>
</evidence>
<evidence type="ECO:0000313" key="15">
    <source>
        <dbReference type="EMBL" id="CAJ1407865.1"/>
    </source>
</evidence>
<dbReference type="InterPro" id="IPR002455">
    <property type="entry name" value="GPCR3_GABA-B"/>
</dbReference>
<evidence type="ECO:0000256" key="10">
    <source>
        <dbReference type="SAM" id="Phobius"/>
    </source>
</evidence>
<dbReference type="Gene3D" id="3.40.50.2300">
    <property type="match status" value="2"/>
</dbReference>
<keyword evidence="5 10" id="KW-0472">Membrane</keyword>
<proteinExistence type="predicted"/>
<keyword evidence="11" id="KW-0732">Signal</keyword>
<dbReference type="SMART" id="SM01411">
    <property type="entry name" value="Ephrin_rec_like"/>
    <property type="match status" value="2"/>
</dbReference>
<evidence type="ECO:0000256" key="11">
    <source>
        <dbReference type="SAM" id="SignalP"/>
    </source>
</evidence>
<dbReference type="Pfam" id="PF07699">
    <property type="entry name" value="Ephrin_rec_like"/>
    <property type="match status" value="1"/>
</dbReference>
<gene>
    <name evidence="15" type="ORF">EVOR1521_LOCUS29464</name>
</gene>
<keyword evidence="8" id="KW-0807">Transducer</keyword>
<sequence length="1198" mass="130528">MLGLALFLKFLGDAQAALCPELCQALDGNYYPCRYHRNNCVVNVSESGAKEELHVVMLGPYSGPQGNGMSTFEPMLRLAAQQIEDSSTFLPGYRLKIHLVESACNAKVATRAIIESLSTPPAKHIVVGPACSDAAQAVNDAVQYFNVLQISPTARSDALSDRQRYPYFTRMTPSFRFNIVALVQLTKVLNFQRVGIICGFREISLFAYQFLMSLIQMDLQAGAYPWTVLLHKTVSDEASAGAALQEMQDRDAKINFMALYEDDGAMLLCQAYRRNMVAPEYVWLLVSGWWYSGFMSFLAGSEKCPCTAQELQVAAHAMIGADAAGTMDTSDLHGLSGQQLSGIVREYLAECRSSDFANGLGPCSLEMAGYVYDAVWHAAALLDAFLANRSAVELGTAATQAALYEMSLKMDYTGLTGRVRQFNAIDPVTYPPSHGDREGYLTMRQWTGPVNDAHRTLCFWTAGVFHWEADIVWSTNANHTVACSSGTCDMANAFLPADRSSQCPAGYVWSLQLGCVACSQGTFEQDGVCEMCAMGSFGNQTGLDSCFECEPGSCGKAEGARFCKDCAPGSAVASFGATECIACPKGRYTQEEGLGQCRECPSGRSTNFEGANSESACICTGHLWQGSCVHCSDGYRFQQGSCVWCMEGLHCEEGEQPIIRKGFYADTTSPFEMYKCLPADYCPGGSAGNCTGGRVGLPCSGCEEGKSWDGQSCQPCSGLGSGGWFLGLAMGMVCLFLSYYLLNSTATAKASTLLATTCVLAMTITMLQSVGIVGLISFQWPSELQWIFNLTSFVLLDLDSMGFDCFSSRPSTRYVINCLALPAAMLWILLCGVLSQMLPHRFRFQPAKMLSTMGQVCQVTFTIVSKIALTPMMCYRHPNGQMGLLKYNGILCFESGEHAVMFALGVALLCLLSAFLAACLLLAWRAPLMAQRSKAHVLQSMRFLIGRFREDHWWFGAALLPRGLLLSLAIALATDHPYIQMILIALVVLCYLIIQLVTWPWKLPALNFFDAAIGAALVMIMFIFGAFAPAVSTEMRDNLTMMALVLVCSLQVVVLAMVIMTFCALLNRHAMGSAQESRFMSLGTLPNTQNLADKLGLLSAHIMDIPAEERGDILKQLSIYDLRKTQSVISALGAELGSSELMLSRRVSICKTSSFSSLRSPKSSPKSGDAEPIDSSRPNLRCLAELNTEHQVVDSEWL</sequence>
<dbReference type="GO" id="GO:0038039">
    <property type="term" value="C:G protein-coupled receptor heterodimeric complex"/>
    <property type="evidence" value="ECO:0007669"/>
    <property type="project" value="TreeGrafter"/>
</dbReference>
<evidence type="ECO:0000256" key="5">
    <source>
        <dbReference type="ARBA" id="ARBA00023136"/>
    </source>
</evidence>
<dbReference type="SUPFAM" id="SSF57184">
    <property type="entry name" value="Growth factor receptor domain"/>
    <property type="match status" value="2"/>
</dbReference>
<keyword evidence="2 10" id="KW-0812">Transmembrane</keyword>
<feature type="signal peptide" evidence="11">
    <location>
        <begin position="1"/>
        <end position="16"/>
    </location>
</feature>
<dbReference type="InterPro" id="IPR011641">
    <property type="entry name" value="Tyr-kin_ephrin_A/B_rcpt-like"/>
</dbReference>
<feature type="transmembrane region" description="Helical" evidence="10">
    <location>
        <begin position="1043"/>
        <end position="1066"/>
    </location>
</feature>
<evidence type="ECO:0000256" key="9">
    <source>
        <dbReference type="SAM" id="MobiDB-lite"/>
    </source>
</evidence>
<protein>
    <submittedName>
        <fullName evidence="15">Uncharacterized protein</fullName>
    </submittedName>
</protein>
<feature type="compositionally biased region" description="Low complexity" evidence="9">
    <location>
        <begin position="1155"/>
        <end position="1167"/>
    </location>
</feature>
<accession>A0AA36JLU6</accession>
<dbReference type="GO" id="GO:0004965">
    <property type="term" value="F:G protein-coupled GABA receptor activity"/>
    <property type="evidence" value="ECO:0007669"/>
    <property type="project" value="InterPro"/>
</dbReference>
<evidence type="ECO:0000259" key="13">
    <source>
        <dbReference type="Pfam" id="PF06011"/>
    </source>
</evidence>
<feature type="domain" description="Receptor ligand binding region" evidence="12">
    <location>
        <begin position="76"/>
        <end position="420"/>
    </location>
</feature>
<feature type="transmembrane region" description="Helical" evidence="10">
    <location>
        <begin position="1011"/>
        <end position="1031"/>
    </location>
</feature>
<evidence type="ECO:0000256" key="6">
    <source>
        <dbReference type="ARBA" id="ARBA00023170"/>
    </source>
</evidence>
<keyword evidence="7" id="KW-0325">Glycoprotein</keyword>
<dbReference type="EMBL" id="CAUJNA010003694">
    <property type="protein sequence ID" value="CAJ1407865.1"/>
    <property type="molecule type" value="Genomic_DNA"/>
</dbReference>
<organism evidence="15 16">
    <name type="scientific">Effrenium voratum</name>
    <dbReference type="NCBI Taxonomy" id="2562239"/>
    <lineage>
        <taxon>Eukaryota</taxon>
        <taxon>Sar</taxon>
        <taxon>Alveolata</taxon>
        <taxon>Dinophyceae</taxon>
        <taxon>Suessiales</taxon>
        <taxon>Symbiodiniaceae</taxon>
        <taxon>Effrenium</taxon>
    </lineage>
</organism>
<keyword evidence="6" id="KW-0675">Receptor</keyword>
<feature type="chain" id="PRO_5041285986" evidence="11">
    <location>
        <begin position="17"/>
        <end position="1198"/>
    </location>
</feature>
<dbReference type="PANTHER" id="PTHR10519">
    <property type="entry name" value="GABA-B RECEPTOR"/>
    <property type="match status" value="1"/>
</dbReference>
<dbReference type="AlphaFoldDB" id="A0AA36JLU6"/>
<evidence type="ECO:0000259" key="14">
    <source>
        <dbReference type="Pfam" id="PF07699"/>
    </source>
</evidence>
<dbReference type="PANTHER" id="PTHR10519:SF20">
    <property type="entry name" value="G-PROTEIN COUPLED RECEPTOR 156-RELATED"/>
    <property type="match status" value="1"/>
</dbReference>
<dbReference type="InterPro" id="IPR010308">
    <property type="entry name" value="TRP_C"/>
</dbReference>
<feature type="transmembrane region" description="Helical" evidence="10">
    <location>
        <begin position="978"/>
        <end position="999"/>
    </location>
</feature>
<feature type="transmembrane region" description="Helical" evidence="10">
    <location>
        <begin position="814"/>
        <end position="835"/>
    </location>
</feature>
<reference evidence="15" key="1">
    <citation type="submission" date="2023-08" db="EMBL/GenBank/DDBJ databases">
        <authorList>
            <person name="Chen Y."/>
            <person name="Shah S."/>
            <person name="Dougan E. K."/>
            <person name="Thang M."/>
            <person name="Chan C."/>
        </authorList>
    </citation>
    <scope>NUCLEOTIDE SEQUENCE</scope>
</reference>
<comment type="caution">
    <text evidence="15">The sequence shown here is derived from an EMBL/GenBank/DDBJ whole genome shotgun (WGS) entry which is preliminary data.</text>
</comment>
<dbReference type="Gene3D" id="2.10.50.10">
    <property type="entry name" value="Tumor Necrosis Factor Receptor, subunit A, domain 2"/>
    <property type="match status" value="2"/>
</dbReference>
<evidence type="ECO:0000313" key="16">
    <source>
        <dbReference type="Proteomes" id="UP001178507"/>
    </source>
</evidence>
<keyword evidence="16" id="KW-1185">Reference proteome</keyword>
<evidence type="ECO:0000256" key="7">
    <source>
        <dbReference type="ARBA" id="ARBA00023180"/>
    </source>
</evidence>
<dbReference type="Pfam" id="PF01094">
    <property type="entry name" value="ANF_receptor"/>
    <property type="match status" value="1"/>
</dbReference>
<feature type="domain" description="TRP C-terminal" evidence="13">
    <location>
        <begin position="933"/>
        <end position="1064"/>
    </location>
</feature>
<evidence type="ECO:0000256" key="3">
    <source>
        <dbReference type="ARBA" id="ARBA00022989"/>
    </source>
</evidence>
<feature type="transmembrane region" description="Helical" evidence="10">
    <location>
        <begin position="856"/>
        <end position="878"/>
    </location>
</feature>
<evidence type="ECO:0000256" key="4">
    <source>
        <dbReference type="ARBA" id="ARBA00023040"/>
    </source>
</evidence>
<evidence type="ECO:0000259" key="12">
    <source>
        <dbReference type="Pfam" id="PF01094"/>
    </source>
</evidence>
<feature type="transmembrane region" description="Helical" evidence="10">
    <location>
        <begin position="754"/>
        <end position="780"/>
    </location>
</feature>
<dbReference type="Pfam" id="PF06011">
    <property type="entry name" value="TRP"/>
    <property type="match status" value="1"/>
</dbReference>
<feature type="transmembrane region" description="Helical" evidence="10">
    <location>
        <begin position="898"/>
        <end position="924"/>
    </location>
</feature>
<comment type="subcellular location">
    <subcellularLocation>
        <location evidence="1">Membrane</location>
    </subcellularLocation>
</comment>
<evidence type="ECO:0000256" key="2">
    <source>
        <dbReference type="ARBA" id="ARBA00022692"/>
    </source>
</evidence>